<protein>
    <submittedName>
        <fullName evidence="3">Outer membrane beta-barrel protein</fullName>
    </submittedName>
</protein>
<keyword evidence="4" id="KW-1185">Reference proteome</keyword>
<evidence type="ECO:0000256" key="1">
    <source>
        <dbReference type="ARBA" id="ARBA00022729"/>
    </source>
</evidence>
<dbReference type="RefSeq" id="WP_187715192.1">
    <property type="nucleotide sequence ID" value="NZ_BAABJC010000001.1"/>
</dbReference>
<keyword evidence="1" id="KW-0732">Signal</keyword>
<gene>
    <name evidence="3" type="ORF">H9L15_03665</name>
</gene>
<accession>A0ABX6T4C5</accession>
<dbReference type="EMBL" id="CP060780">
    <property type="protein sequence ID" value="QNP43767.1"/>
    <property type="molecule type" value="Genomic_DNA"/>
</dbReference>
<organism evidence="3 4">
    <name type="scientific">Sphingomonas daechungensis</name>
    <dbReference type="NCBI Taxonomy" id="1176646"/>
    <lineage>
        <taxon>Bacteria</taxon>
        <taxon>Pseudomonadati</taxon>
        <taxon>Pseudomonadota</taxon>
        <taxon>Alphaproteobacteria</taxon>
        <taxon>Sphingomonadales</taxon>
        <taxon>Sphingomonadaceae</taxon>
        <taxon>Sphingomonas</taxon>
    </lineage>
</organism>
<dbReference type="Pfam" id="PF13505">
    <property type="entry name" value="OMP_b-brl"/>
    <property type="match status" value="1"/>
</dbReference>
<dbReference type="Proteomes" id="UP000516134">
    <property type="component" value="Chromosome"/>
</dbReference>
<evidence type="ECO:0000313" key="4">
    <source>
        <dbReference type="Proteomes" id="UP000516134"/>
    </source>
</evidence>
<feature type="domain" description="Outer membrane protein beta-barrel" evidence="2">
    <location>
        <begin position="1"/>
        <end position="228"/>
    </location>
</feature>
<evidence type="ECO:0000313" key="3">
    <source>
        <dbReference type="EMBL" id="QNP43767.1"/>
    </source>
</evidence>
<evidence type="ECO:0000259" key="2">
    <source>
        <dbReference type="Pfam" id="PF13505"/>
    </source>
</evidence>
<reference evidence="3 4" key="1">
    <citation type="submission" date="2020-08" db="EMBL/GenBank/DDBJ databases">
        <title>Genome sequence of Sphingomonas daechungensis KACC 18115T.</title>
        <authorList>
            <person name="Hyun D.-W."/>
            <person name="Bae J.-W."/>
        </authorList>
    </citation>
    <scope>NUCLEOTIDE SEQUENCE [LARGE SCALE GENOMIC DNA]</scope>
    <source>
        <strain evidence="3 4">KACC 18115</strain>
    </source>
</reference>
<proteinExistence type="predicted"/>
<dbReference type="InterPro" id="IPR027385">
    <property type="entry name" value="Beta-barrel_OMP"/>
</dbReference>
<name>A0ABX6T4C5_9SPHN</name>
<sequence length="259" mass="28729">MAIASPAAAAETDPSFNLRAGVLIARVHTLVRVDPNATLNSQDVVFERDLGFERGPDILFFEGEYRFARRWKVSAEYQRLDRENSKTLDRSIQIGDTTFPLNAAVSGRVRSNLYKVQFGWSAVRNDKAEVGISLGAHLTNFLVSVEGQGSVGGSGILVQRDERRSTFAPLPNAGLFGSVKVGRDFKIGARANYFQLKIDDFKGGLTDAEANVEWKATRNFGVGVGYRFLKYRLDLTKDKFDGAVRYRFRGPALYVTAAF</sequence>